<proteinExistence type="predicted"/>
<dbReference type="Gene3D" id="3.40.50.10140">
    <property type="entry name" value="Toll/interleukin-1 receptor homology (TIR) domain"/>
    <property type="match status" value="1"/>
</dbReference>
<gene>
    <name evidence="2" type="ORF">EDS130_LOCUS18102</name>
    <name evidence="3" type="ORF">XAT740_LOCUS37270</name>
</gene>
<dbReference type="Gene3D" id="1.10.150.50">
    <property type="entry name" value="Transcription Factor, Ets-1"/>
    <property type="match status" value="1"/>
</dbReference>
<dbReference type="PANTHER" id="PTHR46270:SF2">
    <property type="entry name" value="TIR DOMAIN-CONTAINING PROTEIN"/>
    <property type="match status" value="1"/>
</dbReference>
<name>A0A815Q4J9_ADIRI</name>
<protein>
    <recommendedName>
        <fullName evidence="1">TIR domain-containing protein</fullName>
    </recommendedName>
</protein>
<dbReference type="Proteomes" id="UP000663852">
    <property type="component" value="Unassembled WGS sequence"/>
</dbReference>
<dbReference type="InterPro" id="IPR000157">
    <property type="entry name" value="TIR_dom"/>
</dbReference>
<evidence type="ECO:0000313" key="4">
    <source>
        <dbReference type="Proteomes" id="UP000663828"/>
    </source>
</evidence>
<evidence type="ECO:0000259" key="1">
    <source>
        <dbReference type="Pfam" id="PF13676"/>
    </source>
</evidence>
<dbReference type="GO" id="GO:0007165">
    <property type="term" value="P:signal transduction"/>
    <property type="evidence" value="ECO:0007669"/>
    <property type="project" value="InterPro"/>
</dbReference>
<evidence type="ECO:0000313" key="3">
    <source>
        <dbReference type="EMBL" id="CAF1457966.1"/>
    </source>
</evidence>
<dbReference type="InterPro" id="IPR013761">
    <property type="entry name" value="SAM/pointed_sf"/>
</dbReference>
<dbReference type="Proteomes" id="UP000663828">
    <property type="component" value="Unassembled WGS sequence"/>
</dbReference>
<organism evidence="3 4">
    <name type="scientific">Adineta ricciae</name>
    <name type="common">Rotifer</name>
    <dbReference type="NCBI Taxonomy" id="249248"/>
    <lineage>
        <taxon>Eukaryota</taxon>
        <taxon>Metazoa</taxon>
        <taxon>Spiralia</taxon>
        <taxon>Gnathifera</taxon>
        <taxon>Rotifera</taxon>
        <taxon>Eurotatoria</taxon>
        <taxon>Bdelloidea</taxon>
        <taxon>Adinetida</taxon>
        <taxon>Adinetidae</taxon>
        <taxon>Adineta</taxon>
    </lineage>
</organism>
<dbReference type="PANTHER" id="PTHR46270">
    <property type="entry name" value="ARMADILLO-TYPE FOLD-RELATED"/>
    <property type="match status" value="1"/>
</dbReference>
<sequence>MNDENSLPTPPSFDQQFELLPQESLSEPADLQSNVNDNYPSNNHVYEIDSDSHDERPTEATDDGMMFISLEFLHVRVIIVLGNLPNEPQVDPDERRIQISFHHEPSPDPDGDICSPVDETESHEENLSSDVVDFDSICDAKANEPSPVLCKQSLCEPCTIEKDDIKIIKESSTTTTTTLSTKYIDPKKDSNDLGHIMISYNHSTKLVCSRIAKALKDKNYSVWIDQENISGDILTSMASAVENAFVVLMAINEQYFKSRYCRLEAEYSLERNKASIPMLMQRDYKANGWLGIINGSKLHIDFSQLQFDQAFDLLVREIENIRVSLGADEHYQTSNFSTTTSFNSTRAVTTMSSSWLQYQDVNDWNTYDVVEWLNREKLEMFEDALRLFTGATLWQLYKIKFDSPSDYYRIAESLLAPTVPLRVFYILTFHGAIESLFSSFGQRKH</sequence>
<feature type="domain" description="TIR" evidence="1">
    <location>
        <begin position="196"/>
        <end position="315"/>
    </location>
</feature>
<keyword evidence="4" id="KW-1185">Reference proteome</keyword>
<dbReference type="SUPFAM" id="SSF47769">
    <property type="entry name" value="SAM/Pointed domain"/>
    <property type="match status" value="1"/>
</dbReference>
<evidence type="ECO:0000313" key="2">
    <source>
        <dbReference type="EMBL" id="CAF1064524.1"/>
    </source>
</evidence>
<dbReference type="SUPFAM" id="SSF52200">
    <property type="entry name" value="Toll/Interleukin receptor TIR domain"/>
    <property type="match status" value="1"/>
</dbReference>
<accession>A0A815Q4J9</accession>
<dbReference type="InterPro" id="IPR035897">
    <property type="entry name" value="Toll_tir_struct_dom_sf"/>
</dbReference>
<dbReference type="AlphaFoldDB" id="A0A815Q4J9"/>
<dbReference type="EMBL" id="CAJNOJ010000083">
    <property type="protein sequence ID" value="CAF1064524.1"/>
    <property type="molecule type" value="Genomic_DNA"/>
</dbReference>
<comment type="caution">
    <text evidence="3">The sequence shown here is derived from an EMBL/GenBank/DDBJ whole genome shotgun (WGS) entry which is preliminary data.</text>
</comment>
<reference evidence="3" key="1">
    <citation type="submission" date="2021-02" db="EMBL/GenBank/DDBJ databases">
        <authorList>
            <person name="Nowell W R."/>
        </authorList>
    </citation>
    <scope>NUCLEOTIDE SEQUENCE</scope>
</reference>
<dbReference type="OrthoDB" id="9978456at2759"/>
<dbReference type="EMBL" id="CAJNOR010003901">
    <property type="protein sequence ID" value="CAF1457966.1"/>
    <property type="molecule type" value="Genomic_DNA"/>
</dbReference>
<dbReference type="Pfam" id="PF13676">
    <property type="entry name" value="TIR_2"/>
    <property type="match status" value="1"/>
</dbReference>